<accession>A0A223CZQ3</accession>
<dbReference type="CDD" id="cd12797">
    <property type="entry name" value="M23_peptidase"/>
    <property type="match status" value="1"/>
</dbReference>
<dbReference type="EMBL" id="CP022657">
    <property type="protein sequence ID" value="ASS74949.1"/>
    <property type="molecule type" value="Genomic_DNA"/>
</dbReference>
<dbReference type="InterPro" id="IPR050570">
    <property type="entry name" value="Cell_wall_metabolism_enzyme"/>
</dbReference>
<protein>
    <recommendedName>
        <fullName evidence="1">M23ase beta-sheet core domain-containing protein</fullName>
    </recommendedName>
</protein>
<sequence>MIRWDFWKKKKRYDEIETLPWRQGYDTTRPSLFSAGDDDWDVTTAKPEFSAHPSNNPRSYEDFLRARGHHAKAYETGGATYGSYNGGRRIYGDADEPGVSGHRAMQALGAVALTVVLYFTFQSEGPIAQKVQAFAVGAMSEDTDLSAISAWWQQKVSDNLALPASTTPQGQVLQFELPVQGTIKIPYDGAEQQGVTFQTELGAEVKAAAKGIVEKVEKEGSEDFTVTVSHGTAGKTIYRHLVTVNVKQDAWLETSQKIGTLSQKGEHGQMFFAFQVEDKFLNPADILKLPVTD</sequence>
<evidence type="ECO:0000313" key="2">
    <source>
        <dbReference type="EMBL" id="ASS74949.1"/>
    </source>
</evidence>
<dbReference type="Gene3D" id="2.70.70.10">
    <property type="entry name" value="Glucose Permease (Domain IIA)"/>
    <property type="match status" value="1"/>
</dbReference>
<dbReference type="InterPro" id="IPR011055">
    <property type="entry name" value="Dup_hybrid_motif"/>
</dbReference>
<evidence type="ECO:0000259" key="1">
    <source>
        <dbReference type="Pfam" id="PF01551"/>
    </source>
</evidence>
<dbReference type="KEGG" id="tab:CIG75_08100"/>
<dbReference type="PANTHER" id="PTHR21666:SF270">
    <property type="entry name" value="MUREIN HYDROLASE ACTIVATOR ENVC"/>
    <property type="match status" value="1"/>
</dbReference>
<dbReference type="PANTHER" id="PTHR21666">
    <property type="entry name" value="PEPTIDASE-RELATED"/>
    <property type="match status" value="1"/>
</dbReference>
<dbReference type="AlphaFoldDB" id="A0A223CZQ3"/>
<name>A0A223CZQ3_9BACL</name>
<dbReference type="Pfam" id="PF01551">
    <property type="entry name" value="Peptidase_M23"/>
    <property type="match status" value="1"/>
</dbReference>
<dbReference type="InterPro" id="IPR016047">
    <property type="entry name" value="M23ase_b-sheet_dom"/>
</dbReference>
<evidence type="ECO:0000313" key="3">
    <source>
        <dbReference type="Proteomes" id="UP000214688"/>
    </source>
</evidence>
<gene>
    <name evidence="2" type="ORF">CIG75_08100</name>
</gene>
<dbReference type="Proteomes" id="UP000214688">
    <property type="component" value="Chromosome"/>
</dbReference>
<dbReference type="OrthoDB" id="2380370at2"/>
<dbReference type="SUPFAM" id="SSF51261">
    <property type="entry name" value="Duplicated hybrid motif"/>
    <property type="match status" value="1"/>
</dbReference>
<dbReference type="RefSeq" id="WP_094236198.1">
    <property type="nucleotide sequence ID" value="NZ_CP022657.1"/>
</dbReference>
<dbReference type="GO" id="GO:0004222">
    <property type="term" value="F:metalloendopeptidase activity"/>
    <property type="evidence" value="ECO:0007669"/>
    <property type="project" value="TreeGrafter"/>
</dbReference>
<proteinExistence type="predicted"/>
<keyword evidence="3" id="KW-1185">Reference proteome</keyword>
<organism evidence="2 3">
    <name type="scientific">Tumebacillus algifaecis</name>
    <dbReference type="NCBI Taxonomy" id="1214604"/>
    <lineage>
        <taxon>Bacteria</taxon>
        <taxon>Bacillati</taxon>
        <taxon>Bacillota</taxon>
        <taxon>Bacilli</taxon>
        <taxon>Bacillales</taxon>
        <taxon>Alicyclobacillaceae</taxon>
        <taxon>Tumebacillus</taxon>
    </lineage>
</organism>
<reference evidence="2 3" key="1">
    <citation type="journal article" date="2015" name="Int. J. Syst. Evol. Microbiol.">
        <title>Tumebacillus algifaecis sp. nov., isolated from decomposing algal scum.</title>
        <authorList>
            <person name="Wu Y.F."/>
            <person name="Zhang B."/>
            <person name="Xing P."/>
            <person name="Wu Q.L."/>
            <person name="Liu S.J."/>
        </authorList>
    </citation>
    <scope>NUCLEOTIDE SEQUENCE [LARGE SCALE GENOMIC DNA]</scope>
    <source>
        <strain evidence="2 3">THMBR28</strain>
    </source>
</reference>
<feature type="domain" description="M23ase beta-sheet core" evidence="1">
    <location>
        <begin position="192"/>
        <end position="282"/>
    </location>
</feature>